<dbReference type="InterPro" id="IPR013150">
    <property type="entry name" value="TFIIB_cyclin"/>
</dbReference>
<dbReference type="AlphaFoldDB" id="A0A0F9MK42"/>
<dbReference type="SUPFAM" id="SSF57783">
    <property type="entry name" value="Zinc beta-ribbon"/>
    <property type="match status" value="1"/>
</dbReference>
<evidence type="ECO:0000256" key="2">
    <source>
        <dbReference type="ARBA" id="ARBA00013932"/>
    </source>
</evidence>
<gene>
    <name evidence="7" type="ORF">LCGC14_1080760</name>
</gene>
<comment type="similarity">
    <text evidence="1">Belongs to the TFIIB family.</text>
</comment>
<protein>
    <recommendedName>
        <fullName evidence="2">Transcription initiation factor IIB</fullName>
    </recommendedName>
</protein>
<dbReference type="InterPro" id="IPR013763">
    <property type="entry name" value="Cyclin-like_dom"/>
</dbReference>
<evidence type="ECO:0000313" key="7">
    <source>
        <dbReference type="EMBL" id="KKN06099.1"/>
    </source>
</evidence>
<evidence type="ECO:0000256" key="1">
    <source>
        <dbReference type="ARBA" id="ARBA00010857"/>
    </source>
</evidence>
<comment type="caution">
    <text evidence="7">The sequence shown here is derived from an EMBL/GenBank/DDBJ whole genome shotgun (WGS) entry which is preliminary data.</text>
</comment>
<evidence type="ECO:0000256" key="4">
    <source>
        <dbReference type="ARBA" id="ARBA00023015"/>
    </source>
</evidence>
<dbReference type="PANTHER" id="PTHR11618:SF13">
    <property type="entry name" value="TRANSCRIPTION INITIATION FACTOR IIB"/>
    <property type="match status" value="1"/>
</dbReference>
<proteinExistence type="inferred from homology"/>
<dbReference type="InterPro" id="IPR023486">
    <property type="entry name" value="TFIIB_CS"/>
</dbReference>
<dbReference type="InterPro" id="IPR036915">
    <property type="entry name" value="Cyclin-like_sf"/>
</dbReference>
<keyword evidence="5" id="KW-0804">Transcription</keyword>
<evidence type="ECO:0000256" key="3">
    <source>
        <dbReference type="ARBA" id="ARBA00022737"/>
    </source>
</evidence>
<dbReference type="Gene3D" id="1.10.472.170">
    <property type="match status" value="1"/>
</dbReference>
<dbReference type="PROSITE" id="PS51134">
    <property type="entry name" value="ZF_TFIIB"/>
    <property type="match status" value="1"/>
</dbReference>
<dbReference type="PROSITE" id="PS00782">
    <property type="entry name" value="TFIIB"/>
    <property type="match status" value="1"/>
</dbReference>
<evidence type="ECO:0000259" key="6">
    <source>
        <dbReference type="PROSITE" id="PS51134"/>
    </source>
</evidence>
<keyword evidence="3" id="KW-0677">Repeat</keyword>
<dbReference type="InterPro" id="IPR000812">
    <property type="entry name" value="TFIIB"/>
</dbReference>
<dbReference type="Pfam" id="PF08271">
    <property type="entry name" value="Zn_Ribbon_TF"/>
    <property type="match status" value="1"/>
</dbReference>
<reference evidence="7" key="1">
    <citation type="journal article" date="2015" name="Nature">
        <title>Complex archaea that bridge the gap between prokaryotes and eukaryotes.</title>
        <authorList>
            <person name="Spang A."/>
            <person name="Saw J.H."/>
            <person name="Jorgensen S.L."/>
            <person name="Zaremba-Niedzwiedzka K."/>
            <person name="Martijn J."/>
            <person name="Lind A.E."/>
            <person name="van Eijk R."/>
            <person name="Schleper C."/>
            <person name="Guy L."/>
            <person name="Ettema T.J."/>
        </authorList>
    </citation>
    <scope>NUCLEOTIDE SEQUENCE</scope>
</reference>
<accession>A0A0F9MK42</accession>
<dbReference type="Gene3D" id="1.10.472.10">
    <property type="entry name" value="Cyclin-like"/>
    <property type="match status" value="1"/>
</dbReference>
<evidence type="ECO:0000256" key="5">
    <source>
        <dbReference type="ARBA" id="ARBA00023163"/>
    </source>
</evidence>
<keyword evidence="4" id="KW-0805">Transcription regulation</keyword>
<dbReference type="GO" id="GO:0017025">
    <property type="term" value="F:TBP-class protein binding"/>
    <property type="evidence" value="ECO:0007669"/>
    <property type="project" value="InterPro"/>
</dbReference>
<dbReference type="InterPro" id="IPR013137">
    <property type="entry name" value="Znf_TFIIB"/>
</dbReference>
<sequence length="289" mass="32616">MSKSTNLCPECGGSIISIEEKGETVCEQCGLIINERLVDFTHSGKRAYTYLEKKNREQTGTPISILLPDLGLSTVIDKKNINNPDLKRAAKWNTRITWQKRNLLIASTELKRISSNLSLPNHIKEDAMRLYIEAFKRKLLRGRSINAMIAACLYLASRRKKFPRTLQELLDESSVPAKDVRRSYSILIRELNIKTNSTDPSSLIPRFITEIGLDTEIERLVTNILNAYLNKFSISGKDPKGICAGAIYLACKIKNKGFTQQQIAEAVGITEVTLRSRFKELKSKLKITV</sequence>
<organism evidence="7">
    <name type="scientific">marine sediment metagenome</name>
    <dbReference type="NCBI Taxonomy" id="412755"/>
    <lineage>
        <taxon>unclassified sequences</taxon>
        <taxon>metagenomes</taxon>
        <taxon>ecological metagenomes</taxon>
    </lineage>
</organism>
<dbReference type="Pfam" id="PF00382">
    <property type="entry name" value="TFIIB"/>
    <property type="match status" value="2"/>
</dbReference>
<dbReference type="GO" id="GO:0070897">
    <property type="term" value="P:transcription preinitiation complex assembly"/>
    <property type="evidence" value="ECO:0007669"/>
    <property type="project" value="InterPro"/>
</dbReference>
<dbReference type="PRINTS" id="PR00685">
    <property type="entry name" value="TIFACTORIIB"/>
</dbReference>
<dbReference type="SUPFAM" id="SSF47954">
    <property type="entry name" value="Cyclin-like"/>
    <property type="match status" value="2"/>
</dbReference>
<dbReference type="PANTHER" id="PTHR11618">
    <property type="entry name" value="TRANSCRIPTION INITIATION FACTOR IIB-RELATED"/>
    <property type="match status" value="1"/>
</dbReference>
<name>A0A0F9MK42_9ZZZZ</name>
<dbReference type="SMART" id="SM00385">
    <property type="entry name" value="CYCLIN"/>
    <property type="match status" value="2"/>
</dbReference>
<dbReference type="GO" id="GO:0097550">
    <property type="term" value="C:transcription preinitiation complex"/>
    <property type="evidence" value="ECO:0007669"/>
    <property type="project" value="TreeGrafter"/>
</dbReference>
<dbReference type="EMBL" id="LAZR01004728">
    <property type="protein sequence ID" value="KKN06099.1"/>
    <property type="molecule type" value="Genomic_DNA"/>
</dbReference>
<feature type="domain" description="TFIIB-type" evidence="6">
    <location>
        <begin position="4"/>
        <end position="34"/>
    </location>
</feature>